<evidence type="ECO:0000256" key="3">
    <source>
        <dbReference type="SAM" id="MobiDB-lite"/>
    </source>
</evidence>
<dbReference type="Proteomes" id="UP000029445">
    <property type="component" value="Chromosome 5"/>
</dbReference>
<dbReference type="VEuPathDB" id="FungiDB:CNBG_1728"/>
<dbReference type="InterPro" id="IPR001680">
    <property type="entry name" value="WD40_rpt"/>
</dbReference>
<name>A0A095C501_CRYD2</name>
<accession>A0A095C501</accession>
<dbReference type="GeneID" id="88178124"/>
<evidence type="ECO:0000313" key="5">
    <source>
        <dbReference type="Proteomes" id="UP000029445"/>
    </source>
</evidence>
<dbReference type="SUPFAM" id="SSF50978">
    <property type="entry name" value="WD40 repeat-like"/>
    <property type="match status" value="1"/>
</dbReference>
<feature type="compositionally biased region" description="Basic residues" evidence="3">
    <location>
        <begin position="459"/>
        <end position="468"/>
    </location>
</feature>
<keyword evidence="1" id="KW-0853">WD repeat</keyword>
<evidence type="ECO:0000256" key="1">
    <source>
        <dbReference type="ARBA" id="ARBA00022574"/>
    </source>
</evidence>
<dbReference type="InterPro" id="IPR039328">
    <property type="entry name" value="WDR89"/>
</dbReference>
<evidence type="ECO:0000256" key="2">
    <source>
        <dbReference type="ARBA" id="ARBA00022737"/>
    </source>
</evidence>
<reference evidence="4 5" key="2">
    <citation type="journal article" date="2018" name="Proc. Natl. Acad. Sci.">
        <title>RNAi is a critical determinant of centromere evolution in closely related fungi.</title>
        <authorList>
            <person name="Yadav V."/>
            <person name="Sun S."/>
            <person name="Billmyre R.B."/>
            <person name="Thimmappa B.C."/>
            <person name="Shea T."/>
            <person name="Lintner R."/>
            <person name="Bakkeren G."/>
            <person name="Cuomo C.A."/>
            <person name="Heitman J."/>
            <person name="Sanyal K."/>
        </authorList>
    </citation>
    <scope>NUCLEOTIDE SEQUENCE [LARGE SCALE GENOMIC DNA]</scope>
    <source>
        <strain evidence="4 5">R265</strain>
    </source>
</reference>
<dbReference type="STRING" id="294750.A0A095C501"/>
<evidence type="ECO:0008006" key="6">
    <source>
        <dbReference type="Google" id="ProtNLM"/>
    </source>
</evidence>
<dbReference type="RefSeq" id="XP_062881805.1">
    <property type="nucleotide sequence ID" value="XM_063025850.1"/>
</dbReference>
<dbReference type="InterPro" id="IPR036322">
    <property type="entry name" value="WD40_repeat_dom_sf"/>
</dbReference>
<dbReference type="HOGENOM" id="CLU_037323_0_0_1"/>
<dbReference type="SMART" id="SM00320">
    <property type="entry name" value="WD40"/>
    <property type="match status" value="3"/>
</dbReference>
<dbReference type="Gene3D" id="2.130.10.10">
    <property type="entry name" value="YVTN repeat-like/Quinoprotein amine dehydrogenase"/>
    <property type="match status" value="1"/>
</dbReference>
<gene>
    <name evidence="4" type="ORF">CNBG_1728</name>
</gene>
<dbReference type="PANTHER" id="PTHR22889">
    <property type="entry name" value="WD REPEAT-CONTAINING PROTEIN 89"/>
    <property type="match status" value="1"/>
</dbReference>
<dbReference type="KEGG" id="cdeu:CNBG_1728"/>
<keyword evidence="2" id="KW-0677">Repeat</keyword>
<dbReference type="OrthoDB" id="25131at2759"/>
<proteinExistence type="predicted"/>
<evidence type="ECO:0000313" key="4">
    <source>
        <dbReference type="EMBL" id="KGB75890.1"/>
    </source>
</evidence>
<protein>
    <recommendedName>
        <fullName evidence="6">WD40 repeat-like protein</fullName>
    </recommendedName>
</protein>
<feature type="region of interest" description="Disordered" evidence="3">
    <location>
        <begin position="389"/>
        <end position="468"/>
    </location>
</feature>
<dbReference type="EMBL" id="CP025763">
    <property type="protein sequence ID" value="KGB75890.1"/>
    <property type="molecule type" value="Genomic_DNA"/>
</dbReference>
<dbReference type="InterPro" id="IPR015943">
    <property type="entry name" value="WD40/YVTN_repeat-like_dom_sf"/>
</dbReference>
<reference evidence="4 5" key="1">
    <citation type="journal article" date="2011" name="MBio">
        <title>Genome variation in Cryptococcus gattii, an emerging pathogen of immunocompetent hosts.</title>
        <authorList>
            <person name="D'Souza C.A."/>
            <person name="Kronstad J.W."/>
            <person name="Taylor G."/>
            <person name="Warren R."/>
            <person name="Yuen M."/>
            <person name="Hu G."/>
            <person name="Jung W.H."/>
            <person name="Sham A."/>
            <person name="Kidd S.E."/>
            <person name="Tangen K."/>
            <person name="Lee N."/>
            <person name="Zeilmaker T."/>
            <person name="Sawkins J."/>
            <person name="McVicker G."/>
            <person name="Shah S."/>
            <person name="Gnerre S."/>
            <person name="Griggs A."/>
            <person name="Zeng Q."/>
            <person name="Bartlett K."/>
            <person name="Li W."/>
            <person name="Wang X."/>
            <person name="Heitman J."/>
            <person name="Stajich J.E."/>
            <person name="Fraser J.A."/>
            <person name="Meyer W."/>
            <person name="Carter D."/>
            <person name="Schein J."/>
            <person name="Krzywinski M."/>
            <person name="Kwon-Chung K.J."/>
            <person name="Varma A."/>
            <person name="Wang J."/>
            <person name="Brunham R."/>
            <person name="Fyfe M."/>
            <person name="Ouellette B.F."/>
            <person name="Siddiqui A."/>
            <person name="Marra M."/>
            <person name="Jones S."/>
            <person name="Holt R."/>
            <person name="Birren B.W."/>
            <person name="Galagan J.E."/>
            <person name="Cuomo C.A."/>
        </authorList>
    </citation>
    <scope>NUCLEOTIDE SEQUENCE [LARGE SCALE GENOMIC DNA]</scope>
    <source>
        <strain evidence="4 5">R265</strain>
    </source>
</reference>
<dbReference type="OMA" id="YHEKTDK"/>
<feature type="compositionally biased region" description="Acidic residues" evidence="3">
    <location>
        <begin position="395"/>
        <end position="435"/>
    </location>
</feature>
<organism evidence="4 5">
    <name type="scientific">Cryptococcus deuterogattii (strain R265)</name>
    <name type="common">Cryptococcus gattii VGII (strain R265)</name>
    <dbReference type="NCBI Taxonomy" id="294750"/>
    <lineage>
        <taxon>Eukaryota</taxon>
        <taxon>Fungi</taxon>
        <taxon>Dikarya</taxon>
        <taxon>Basidiomycota</taxon>
        <taxon>Agaricomycotina</taxon>
        <taxon>Tremellomycetes</taxon>
        <taxon>Tremellales</taxon>
        <taxon>Cryptococcaceae</taxon>
        <taxon>Cryptococcus</taxon>
        <taxon>Cryptococcus gattii species complex</taxon>
    </lineage>
</organism>
<dbReference type="PANTHER" id="PTHR22889:SF0">
    <property type="entry name" value="WD REPEAT-CONTAINING PROTEIN 89"/>
    <property type="match status" value="1"/>
</dbReference>
<sequence>MPAPPPIAYATLSAPLPNAPYILGITPSPTTPHLVLRHPSKSLTVADNQTLQSVATLQGGHGGHISSVSCDGGELWSAAVDGSIVRWDERSRQKATVIKAFIRKPLPVTALTTSAHDSLVIGGTELVSSEAHILFWDPRNSSAPLYTHSSTHSDDITHLSLLRSSSTFLPASHNPEIKTPSTLLLSASTDGLIALSDMKESDEEEALVAEENWGQSIADAGGYMHKGKMGVWARSDMDEMCLWGVGRGNIGEIELQDHKQYPASEFKFKTFTPPKTGPSITQTALDEFKSKTTYKSDYLINVVPTLGVSSDGAPMTTVGTNEGDMILQHHSASTSSYKPSAFFLSGPGANRGHKDVVRAMYHDLANEALYTGSEDGVLAGFSLASLPERLTVGDPDVDDDGGDGREEDEDMDEESEIETESSEESDDDEDENMEEEGPRYGPIIGAGSKGRPGADKKEDRRKKRYGPY</sequence>
<dbReference type="AlphaFoldDB" id="A0A095C501"/>
<keyword evidence="5" id="KW-1185">Reference proteome</keyword>